<dbReference type="Proteomes" id="UP000263928">
    <property type="component" value="Unassembled WGS sequence"/>
</dbReference>
<keyword evidence="10" id="KW-1185">Reference proteome</keyword>
<feature type="transmembrane region" description="Helical" evidence="6">
    <location>
        <begin position="113"/>
        <end position="137"/>
    </location>
</feature>
<accession>A0A383S6Q6</accession>
<dbReference type="PANTHER" id="PTHR43229">
    <property type="entry name" value="NODULATION PROTEIN J"/>
    <property type="match status" value="1"/>
</dbReference>
<dbReference type="RefSeq" id="WP_119161745.1">
    <property type="nucleotide sequence ID" value="NZ_LR134442.1"/>
</dbReference>
<feature type="transmembrane region" description="Helical" evidence="6">
    <location>
        <begin position="239"/>
        <end position="258"/>
    </location>
</feature>
<dbReference type="OrthoDB" id="3370990at2"/>
<evidence type="ECO:0000313" key="11">
    <source>
        <dbReference type="Proteomes" id="UP000279336"/>
    </source>
</evidence>
<feature type="domain" description="ABC transmembrane type-2" evidence="7">
    <location>
        <begin position="35"/>
        <end position="261"/>
    </location>
</feature>
<feature type="transmembrane region" description="Helical" evidence="6">
    <location>
        <begin position="35"/>
        <end position="55"/>
    </location>
</feature>
<evidence type="ECO:0000256" key="6">
    <source>
        <dbReference type="RuleBase" id="RU361157"/>
    </source>
</evidence>
<dbReference type="InterPro" id="IPR047817">
    <property type="entry name" value="ABC2_TM_bact-type"/>
</dbReference>
<reference evidence="9" key="1">
    <citation type="submission" date="2018-08" db="EMBL/GenBank/DDBJ databases">
        <authorList>
            <person name="Ferrada E.E."/>
            <person name="Latorre B.A."/>
        </authorList>
    </citation>
    <scope>NUCLEOTIDE SEQUENCE [LARGE SCALE GENOMIC DNA]</scope>
    <source>
        <strain evidence="9">Propionibacterium_australiense1</strain>
    </source>
</reference>
<keyword evidence="4 6" id="KW-0472">Membrane</keyword>
<proteinExistence type="inferred from homology"/>
<sequence length="262" mass="27733">MALSNSSSAQLRSSALTAVRGATWRNNLRLMRNSASLVSALVIPGMSMLAFWVVFGHAASGSGFDYALFLMAAAMFQAVMFTAGGSAMALAVDVESGLLARVRAMPVHALSVIMGRMICDLIRAILSLCTVIVLGLLCGAEPASWSGLVLAFLVALAMGEVLVLVFSGLALRSRQPVQMAGLIQGVELPLLMVSTAFIPLSTLPDRLEPLIAHMPFSPMIDTNRALLNGETPGDSGWEALVWLTGGLVLGAWWVSRAFRRSA</sequence>
<dbReference type="PANTHER" id="PTHR43229:SF2">
    <property type="entry name" value="NODULATION PROTEIN J"/>
    <property type="match status" value="1"/>
</dbReference>
<comment type="similarity">
    <text evidence="6">Belongs to the ABC-2 integral membrane protein family.</text>
</comment>
<evidence type="ECO:0000313" key="8">
    <source>
        <dbReference type="EMBL" id="RLP07993.1"/>
    </source>
</evidence>
<dbReference type="AlphaFoldDB" id="A0A383S6Q6"/>
<keyword evidence="5" id="KW-0046">Antibiotic resistance</keyword>
<feature type="transmembrane region" description="Helical" evidence="6">
    <location>
        <begin position="67"/>
        <end position="92"/>
    </location>
</feature>
<dbReference type="GO" id="GO:0046677">
    <property type="term" value="P:response to antibiotic"/>
    <property type="evidence" value="ECO:0007669"/>
    <property type="project" value="UniProtKB-KW"/>
</dbReference>
<dbReference type="Pfam" id="PF01061">
    <property type="entry name" value="ABC2_membrane"/>
    <property type="match status" value="1"/>
</dbReference>
<dbReference type="Proteomes" id="UP000279336">
    <property type="component" value="Unassembled WGS sequence"/>
</dbReference>
<evidence type="ECO:0000313" key="10">
    <source>
        <dbReference type="Proteomes" id="UP000263928"/>
    </source>
</evidence>
<protein>
    <recommendedName>
        <fullName evidence="6">Transport permease protein</fullName>
    </recommendedName>
</protein>
<name>A0A383S6Q6_9ACTN</name>
<evidence type="ECO:0000256" key="5">
    <source>
        <dbReference type="ARBA" id="ARBA00023251"/>
    </source>
</evidence>
<keyword evidence="2 6" id="KW-0812">Transmembrane</keyword>
<dbReference type="InterPro" id="IPR000412">
    <property type="entry name" value="ABC_2_transport"/>
</dbReference>
<gene>
    <name evidence="8" type="ORF">D7U36_10560</name>
    <name evidence="9" type="ORF">PROPAUS_1320</name>
</gene>
<reference evidence="8 11" key="3">
    <citation type="submission" date="2018-10" db="EMBL/GenBank/DDBJ databases">
        <title>Propionibacterium australiense Genome Sequencing and Assembly.</title>
        <authorList>
            <person name="Bernier A.-M."/>
            <person name="Bernard K."/>
        </authorList>
    </citation>
    <scope>NUCLEOTIDE SEQUENCE [LARGE SCALE GENOMIC DNA]</scope>
    <source>
        <strain evidence="8 11">NML98A078</strain>
    </source>
</reference>
<comment type="subcellular location">
    <subcellularLocation>
        <location evidence="6">Cell membrane</location>
        <topology evidence="6">Multi-pass membrane protein</topology>
    </subcellularLocation>
    <subcellularLocation>
        <location evidence="1">Membrane</location>
        <topology evidence="1">Multi-pass membrane protein</topology>
    </subcellularLocation>
</comment>
<evidence type="ECO:0000259" key="7">
    <source>
        <dbReference type="PROSITE" id="PS51012"/>
    </source>
</evidence>
<dbReference type="PIRSF" id="PIRSF006648">
    <property type="entry name" value="DrrB"/>
    <property type="match status" value="1"/>
</dbReference>
<dbReference type="EMBL" id="RCIW01000016">
    <property type="protein sequence ID" value="RLP07993.1"/>
    <property type="molecule type" value="Genomic_DNA"/>
</dbReference>
<evidence type="ECO:0000256" key="4">
    <source>
        <dbReference type="ARBA" id="ARBA00023136"/>
    </source>
</evidence>
<evidence type="ECO:0000256" key="1">
    <source>
        <dbReference type="ARBA" id="ARBA00004141"/>
    </source>
</evidence>
<dbReference type="InterPro" id="IPR051784">
    <property type="entry name" value="Nod_factor_ABC_transporter"/>
</dbReference>
<dbReference type="InterPro" id="IPR013525">
    <property type="entry name" value="ABC2_TM"/>
</dbReference>
<keyword evidence="3 6" id="KW-1133">Transmembrane helix</keyword>
<evidence type="ECO:0000256" key="2">
    <source>
        <dbReference type="ARBA" id="ARBA00022692"/>
    </source>
</evidence>
<keyword evidence="6" id="KW-1003">Cell membrane</keyword>
<dbReference type="GO" id="GO:0140359">
    <property type="term" value="F:ABC-type transporter activity"/>
    <property type="evidence" value="ECO:0007669"/>
    <property type="project" value="InterPro"/>
</dbReference>
<reference evidence="10" key="2">
    <citation type="submission" date="2018-08" db="EMBL/GenBank/DDBJ databases">
        <authorList>
            <person name="Hornung B."/>
        </authorList>
    </citation>
    <scope>NUCLEOTIDE SEQUENCE [LARGE SCALE GENOMIC DNA]</scope>
</reference>
<evidence type="ECO:0000313" key="9">
    <source>
        <dbReference type="EMBL" id="SYZ33401.1"/>
    </source>
</evidence>
<evidence type="ECO:0000256" key="3">
    <source>
        <dbReference type="ARBA" id="ARBA00022989"/>
    </source>
</evidence>
<dbReference type="PROSITE" id="PS51012">
    <property type="entry name" value="ABC_TM2"/>
    <property type="match status" value="1"/>
</dbReference>
<organism evidence="9 10">
    <name type="scientific">Propionibacterium australiense</name>
    <dbReference type="NCBI Taxonomy" id="119981"/>
    <lineage>
        <taxon>Bacteria</taxon>
        <taxon>Bacillati</taxon>
        <taxon>Actinomycetota</taxon>
        <taxon>Actinomycetes</taxon>
        <taxon>Propionibacteriales</taxon>
        <taxon>Propionibacteriaceae</taxon>
        <taxon>Propionibacterium</taxon>
    </lineage>
</organism>
<dbReference type="GO" id="GO:0043190">
    <property type="term" value="C:ATP-binding cassette (ABC) transporter complex"/>
    <property type="evidence" value="ECO:0007669"/>
    <property type="project" value="InterPro"/>
</dbReference>
<feature type="transmembrane region" description="Helical" evidence="6">
    <location>
        <begin position="143"/>
        <end position="167"/>
    </location>
</feature>
<dbReference type="EMBL" id="UNQJ01000007">
    <property type="protein sequence ID" value="SYZ33401.1"/>
    <property type="molecule type" value="Genomic_DNA"/>
</dbReference>
<keyword evidence="6" id="KW-0813">Transport</keyword>
<feature type="transmembrane region" description="Helical" evidence="6">
    <location>
        <begin position="179"/>
        <end position="200"/>
    </location>
</feature>